<dbReference type="InterPro" id="IPR002838">
    <property type="entry name" value="AIM24"/>
</dbReference>
<organism evidence="1 2">
    <name type="scientific">Clostridium brassicae</name>
    <dbReference type="NCBI Taxonomy" id="2999072"/>
    <lineage>
        <taxon>Bacteria</taxon>
        <taxon>Bacillati</taxon>
        <taxon>Bacillota</taxon>
        <taxon>Clostridia</taxon>
        <taxon>Eubacteriales</taxon>
        <taxon>Clostridiaceae</taxon>
        <taxon>Clostridium</taxon>
    </lineage>
</organism>
<comment type="caution">
    <text evidence="1">The sequence shown here is derived from an EMBL/GenBank/DDBJ whole genome shotgun (WGS) entry which is preliminary data.</text>
</comment>
<evidence type="ECO:0000313" key="2">
    <source>
        <dbReference type="Proteomes" id="UP001144612"/>
    </source>
</evidence>
<gene>
    <name evidence="1" type="ORF">OW729_18930</name>
</gene>
<evidence type="ECO:0000313" key="1">
    <source>
        <dbReference type="EMBL" id="MCY6960666.1"/>
    </source>
</evidence>
<dbReference type="Gene3D" id="3.60.160.10">
    <property type="entry name" value="Mitochondrial biogenesis AIM24"/>
    <property type="match status" value="1"/>
</dbReference>
<dbReference type="InterPro" id="IPR036983">
    <property type="entry name" value="AIM24_sf"/>
</dbReference>
<dbReference type="RefSeq" id="WP_268063101.1">
    <property type="nucleotide sequence ID" value="NZ_JAPQFJ010000042.1"/>
</dbReference>
<dbReference type="EMBL" id="JAPQFJ010000042">
    <property type="protein sequence ID" value="MCY6960666.1"/>
    <property type="molecule type" value="Genomic_DNA"/>
</dbReference>
<dbReference type="PANTHER" id="PTHR38074">
    <property type="entry name" value="ALTERED INHERITANCE OF MITOCHONDRIA PROTEIN 24, MITOCHONDRIAL"/>
    <property type="match status" value="1"/>
</dbReference>
<reference evidence="1" key="1">
    <citation type="submission" date="2022-12" db="EMBL/GenBank/DDBJ databases">
        <title>Clostridium sp. nov., isolated from industrial wastewater.</title>
        <authorList>
            <person name="Jiayan W."/>
        </authorList>
    </citation>
    <scope>NUCLEOTIDE SEQUENCE</scope>
    <source>
        <strain evidence="1">ZC22-4</strain>
    </source>
</reference>
<proteinExistence type="predicted"/>
<dbReference type="Proteomes" id="UP001144612">
    <property type="component" value="Unassembled WGS sequence"/>
</dbReference>
<accession>A0ABT4DHJ3</accession>
<dbReference type="InterPro" id="IPR016031">
    <property type="entry name" value="Trp_RNA-bd_attenuator-like_dom"/>
</dbReference>
<protein>
    <submittedName>
        <fullName evidence="1">AIM24 family protein</fullName>
    </submittedName>
</protein>
<keyword evidence="2" id="KW-1185">Reference proteome</keyword>
<name>A0ABT4DHJ3_9CLOT</name>
<sequence>MFNFKVHQELTCVAEGSGHFFARVGAMVASKGSFKAEKVLLDTNQNRSILNSVINLAARKLTGENIPIMKVDGNGLYYMANSAQHVSIITLQNGQSIGVEGENLLAFTEDCKYGVRFIGTGVISQKGMFTSKLTALNHNAQVAITTDGNPLILETPCVVDPDAVICWTGPDPSFRTDVSWKTFIGQTSGETYFLEFNNPGEVVIVQPCERAGSGLNIAID</sequence>
<dbReference type="PANTHER" id="PTHR38074:SF1">
    <property type="entry name" value="ALTERED INHERITANCE OF MITOCHONDRIA PROTEIN 24, MITOCHONDRIAL"/>
    <property type="match status" value="1"/>
</dbReference>
<dbReference type="Pfam" id="PF01987">
    <property type="entry name" value="AIM24"/>
    <property type="match status" value="1"/>
</dbReference>
<dbReference type="SUPFAM" id="SSF51219">
    <property type="entry name" value="TRAP-like"/>
    <property type="match status" value="1"/>
</dbReference>